<dbReference type="Proteomes" id="UP000245263">
    <property type="component" value="Chromosome 1"/>
</dbReference>
<dbReference type="InterPro" id="IPR010620">
    <property type="entry name" value="SBBP_repeat"/>
</dbReference>
<gene>
    <name evidence="2" type="ORF">LPTSP3_g07390</name>
</gene>
<accession>A0ABN6KA52</accession>
<evidence type="ECO:0008006" key="4">
    <source>
        <dbReference type="Google" id="ProtNLM"/>
    </source>
</evidence>
<dbReference type="InterPro" id="IPR011042">
    <property type="entry name" value="6-blade_b-propeller_TolB-like"/>
</dbReference>
<dbReference type="SUPFAM" id="SSF101898">
    <property type="entry name" value="NHL repeat"/>
    <property type="match status" value="1"/>
</dbReference>
<feature type="signal peptide" evidence="1">
    <location>
        <begin position="1"/>
        <end position="23"/>
    </location>
</feature>
<keyword evidence="3" id="KW-1185">Reference proteome</keyword>
<dbReference type="PANTHER" id="PTHR35580:SF1">
    <property type="entry name" value="PHYTASE-LIKE DOMAIN-CONTAINING PROTEIN"/>
    <property type="match status" value="1"/>
</dbReference>
<reference evidence="2 3" key="1">
    <citation type="submission" date="2021-08" db="EMBL/GenBank/DDBJ databases">
        <title>Complete genome sequence of Leptospira kobayashii strain E30.</title>
        <authorList>
            <person name="Nakao R."/>
            <person name="Nakamura S."/>
            <person name="Masuzawa T."/>
            <person name="Koizumi N."/>
        </authorList>
    </citation>
    <scope>NUCLEOTIDE SEQUENCE [LARGE SCALE GENOMIC DNA]</scope>
    <source>
        <strain evidence="2 3">E30</strain>
    </source>
</reference>
<organism evidence="2 3">
    <name type="scientific">Leptospira kobayashii</name>
    <dbReference type="NCBI Taxonomy" id="1917830"/>
    <lineage>
        <taxon>Bacteria</taxon>
        <taxon>Pseudomonadati</taxon>
        <taxon>Spirochaetota</taxon>
        <taxon>Spirochaetia</taxon>
        <taxon>Leptospirales</taxon>
        <taxon>Leptospiraceae</taxon>
        <taxon>Leptospira</taxon>
    </lineage>
</organism>
<dbReference type="Gene3D" id="2.120.10.30">
    <property type="entry name" value="TolB, C-terminal domain"/>
    <property type="match status" value="1"/>
</dbReference>
<dbReference type="InterPro" id="IPR052918">
    <property type="entry name" value="Motility_Chemotaxis_Reg"/>
</dbReference>
<evidence type="ECO:0000313" key="2">
    <source>
        <dbReference type="EMBL" id="BDA77809.1"/>
    </source>
</evidence>
<evidence type="ECO:0000313" key="3">
    <source>
        <dbReference type="Proteomes" id="UP000245263"/>
    </source>
</evidence>
<keyword evidence="1" id="KW-0732">Signal</keyword>
<protein>
    <recommendedName>
        <fullName evidence="4">Beta-propeller repeat protein</fullName>
    </recommendedName>
</protein>
<name>A0ABN6KA52_9LEPT</name>
<sequence length="462" mass="48394">MKSINKIMIFALLVCQFTFCVPAETNKNLFYLVFFFLNQPITPAAPVETTPSTLTNSGTKDWIRQLGVAGGSTSATGITSDSSGNVYTTGYTNGSLDGQTLTTAGFNDLLIVKYDGSGNKQWTRLLGVASSTTMAYAITSDSSGNLYITGETYGNLDGQTITGTSDLFITKYDGNGTKQWTRLLGVSGNSVNARGITSDSSGNVYATGSVNDALDGQTKIGPMDLFITKYNSTGTKQWTRQFGVTGRSTNATGITNDGSGNLYVTGFTTGALDGQTLAGTQDAFVVKYDGNGTKQWTRLSGAASKSSEGRGISSDGSGNVYAIGNTNGALDGQTLTGIQDLFLVKYSSSGTKLWTRQLGVASKVTNGQGISTDSSGNVYATGYTNGTLDGQNLTGANDLFIVTYNNIGTKQWTRLLGVANKNTYGFGITKDGSGNAYASGYTDGGLDGSLSGTQDLFVVKYK</sequence>
<dbReference type="EMBL" id="AP025028">
    <property type="protein sequence ID" value="BDA77809.1"/>
    <property type="molecule type" value="Genomic_DNA"/>
</dbReference>
<dbReference type="RefSeq" id="WP_109020758.1">
    <property type="nucleotide sequence ID" value="NZ_AP025028.1"/>
</dbReference>
<feature type="chain" id="PRO_5046263241" description="Beta-propeller repeat protein" evidence="1">
    <location>
        <begin position="24"/>
        <end position="462"/>
    </location>
</feature>
<dbReference type="Pfam" id="PF06739">
    <property type="entry name" value="SBBP"/>
    <property type="match status" value="7"/>
</dbReference>
<proteinExistence type="predicted"/>
<evidence type="ECO:0000256" key="1">
    <source>
        <dbReference type="SAM" id="SignalP"/>
    </source>
</evidence>
<dbReference type="PANTHER" id="PTHR35580">
    <property type="entry name" value="CELL SURFACE GLYCOPROTEIN (S-LAYER PROTEIN)-LIKE PROTEIN"/>
    <property type="match status" value="1"/>
</dbReference>